<evidence type="ECO:0000259" key="2">
    <source>
        <dbReference type="SMART" id="SM00899"/>
    </source>
</evidence>
<dbReference type="KEGG" id="ipa:Isop_1860"/>
<dbReference type="eggNOG" id="COG1918">
    <property type="taxonomic scope" value="Bacteria"/>
</dbReference>
<dbReference type="AlphaFoldDB" id="E8R209"/>
<dbReference type="InterPro" id="IPR007167">
    <property type="entry name" value="Fe-transptr_FeoA-like"/>
</dbReference>
<dbReference type="InParanoid" id="E8R209"/>
<dbReference type="InterPro" id="IPR038157">
    <property type="entry name" value="FeoA_core_dom"/>
</dbReference>
<protein>
    <submittedName>
        <fullName evidence="3">FeoA family protein</fullName>
    </submittedName>
</protein>
<dbReference type="Proteomes" id="UP000008631">
    <property type="component" value="Chromosome"/>
</dbReference>
<evidence type="ECO:0000313" key="4">
    <source>
        <dbReference type="Proteomes" id="UP000008631"/>
    </source>
</evidence>
<evidence type="ECO:0000256" key="1">
    <source>
        <dbReference type="ARBA" id="ARBA00023004"/>
    </source>
</evidence>
<dbReference type="EMBL" id="CP002353">
    <property type="protein sequence ID" value="ADV62441.1"/>
    <property type="molecule type" value="Genomic_DNA"/>
</dbReference>
<reference evidence="3 4" key="2">
    <citation type="journal article" date="2011" name="Stand. Genomic Sci.">
        <title>Complete genome sequence of Isosphaera pallida type strain (IS1B).</title>
        <authorList>
            <consortium name="US DOE Joint Genome Institute (JGI-PGF)"/>
            <person name="Goker M."/>
            <person name="Cleland D."/>
            <person name="Saunders E."/>
            <person name="Lapidus A."/>
            <person name="Nolan M."/>
            <person name="Lucas S."/>
            <person name="Hammon N."/>
            <person name="Deshpande S."/>
            <person name="Cheng J.F."/>
            <person name="Tapia R."/>
            <person name="Han C."/>
            <person name="Goodwin L."/>
            <person name="Pitluck S."/>
            <person name="Liolios K."/>
            <person name="Pagani I."/>
            <person name="Ivanova N."/>
            <person name="Mavromatis K."/>
            <person name="Pati A."/>
            <person name="Chen A."/>
            <person name="Palaniappan K."/>
            <person name="Land M."/>
            <person name="Hauser L."/>
            <person name="Chang Y.J."/>
            <person name="Jeffries C.D."/>
            <person name="Detter J.C."/>
            <person name="Beck B."/>
            <person name="Woyke T."/>
            <person name="Bristow J."/>
            <person name="Eisen J.A."/>
            <person name="Markowitz V."/>
            <person name="Hugenholtz P."/>
            <person name="Kyrpides N.C."/>
            <person name="Klenk H.P."/>
        </authorList>
    </citation>
    <scope>NUCLEOTIDE SEQUENCE [LARGE SCALE GENOMIC DNA]</scope>
    <source>
        <strain evidence="4">ATCC 43644 / DSM 9630 / IS1B</strain>
    </source>
</reference>
<accession>E8R209</accession>
<dbReference type="GO" id="GO:0046914">
    <property type="term" value="F:transition metal ion binding"/>
    <property type="evidence" value="ECO:0007669"/>
    <property type="project" value="InterPro"/>
</dbReference>
<dbReference type="Pfam" id="PF04023">
    <property type="entry name" value="FeoA"/>
    <property type="match status" value="1"/>
</dbReference>
<dbReference type="SMART" id="SM00899">
    <property type="entry name" value="FeoA"/>
    <property type="match status" value="1"/>
</dbReference>
<dbReference type="HOGENOM" id="CLU_2206470_0_0_0"/>
<evidence type="ECO:0000313" key="3">
    <source>
        <dbReference type="EMBL" id="ADV62441.1"/>
    </source>
</evidence>
<organism evidence="3 4">
    <name type="scientific">Isosphaera pallida (strain ATCC 43644 / DSM 9630 / IS1B)</name>
    <dbReference type="NCBI Taxonomy" id="575540"/>
    <lineage>
        <taxon>Bacteria</taxon>
        <taxon>Pseudomonadati</taxon>
        <taxon>Planctomycetota</taxon>
        <taxon>Planctomycetia</taxon>
        <taxon>Isosphaerales</taxon>
        <taxon>Isosphaeraceae</taxon>
        <taxon>Isosphaera</taxon>
    </lineage>
</organism>
<dbReference type="RefSeq" id="WP_013564729.1">
    <property type="nucleotide sequence ID" value="NC_014962.1"/>
</dbReference>
<proteinExistence type="predicted"/>
<dbReference type="SUPFAM" id="SSF50037">
    <property type="entry name" value="C-terminal domain of transcriptional repressors"/>
    <property type="match status" value="1"/>
</dbReference>
<reference key="1">
    <citation type="submission" date="2010-11" db="EMBL/GenBank/DDBJ databases">
        <title>The complete sequence of chromosome of Isophaera pallida ATCC 43644.</title>
        <authorList>
            <consortium name="US DOE Joint Genome Institute (JGI-PGF)"/>
            <person name="Lucas S."/>
            <person name="Copeland A."/>
            <person name="Lapidus A."/>
            <person name="Bruce D."/>
            <person name="Goodwin L."/>
            <person name="Pitluck S."/>
            <person name="Kyrpides N."/>
            <person name="Mavromatis K."/>
            <person name="Pagani I."/>
            <person name="Ivanova N."/>
            <person name="Saunders E."/>
            <person name="Brettin T."/>
            <person name="Detter J.C."/>
            <person name="Han C."/>
            <person name="Tapia R."/>
            <person name="Land M."/>
            <person name="Hauser L."/>
            <person name="Markowitz V."/>
            <person name="Cheng J.-F."/>
            <person name="Hugenholtz P."/>
            <person name="Woyke T."/>
            <person name="Wu D."/>
            <person name="Eisen J.A."/>
        </authorList>
    </citation>
    <scope>NUCLEOTIDE SEQUENCE</scope>
    <source>
        <strain>ATCC 43644</strain>
    </source>
</reference>
<keyword evidence="4" id="KW-1185">Reference proteome</keyword>
<gene>
    <name evidence="3" type="ordered locus">Isop_1860</name>
</gene>
<dbReference type="STRING" id="575540.Isop_1860"/>
<dbReference type="InterPro" id="IPR008988">
    <property type="entry name" value="Transcriptional_repressor_C"/>
</dbReference>
<dbReference type="Gene3D" id="2.30.30.90">
    <property type="match status" value="1"/>
</dbReference>
<feature type="domain" description="Ferrous iron transporter FeoA-like" evidence="2">
    <location>
        <begin position="28"/>
        <end position="100"/>
    </location>
</feature>
<keyword evidence="1" id="KW-0408">Iron</keyword>
<name>E8R209_ISOPI</name>
<sequence>MATAEWSDPAALAVPDALEARGTIDALMPLPMIPVGTTARVVEVVGGCATTQRLRELGLCRGARVRLVSTEGGCGGCLVAVGHRKLGFRTGELTSVLVQPDQAEPVQ</sequence>